<comment type="similarity">
    <text evidence="1">Belongs to the DNA polymerase type-Y family.</text>
</comment>
<evidence type="ECO:0000256" key="1">
    <source>
        <dbReference type="ARBA" id="ARBA00010945"/>
    </source>
</evidence>
<evidence type="ECO:0000313" key="3">
    <source>
        <dbReference type="EMBL" id="MBB5346467.1"/>
    </source>
</evidence>
<dbReference type="GO" id="GO:0003684">
    <property type="term" value="F:damaged DNA binding"/>
    <property type="evidence" value="ECO:0007669"/>
    <property type="project" value="InterPro"/>
</dbReference>
<sequence>MFRERSILHLNITDFAVAVEQAAAAPRRGRPLIIAPAGTSRAVVYDMSEEAYRAGVRKGMALSQATRVCRGAELRPPRPELYRRAMENFLRQVRSYSPRLEHGSEDGHVFVDLTGTHRLFGPAMDVGLRLRREVRRQLGFNPIWTLATSKLVAKVASRLVKPIGEYIVSAGDEIDFLAPLPVSLLPGLAPGEMRRLGEFRIVTVGQLAGLSRGQLLVPFGRRGDYLYEASRGIDTAPVSAGIGTATVAVEHVFAGDTNDRQEVTAAIADMTSRVGMELRQRRQEARRVGIWIRYADGLQVVRSATARRRTASDFQLQHLADQALSRAWLRRGRLRSCRLVCDDLCRQSPQLPLFAETHHQERRQAGLLAAMDTIRNRYGHALIATGRQRLSPAPAGEAA</sequence>
<keyword evidence="4" id="KW-1185">Reference proteome</keyword>
<dbReference type="GO" id="GO:0006281">
    <property type="term" value="P:DNA repair"/>
    <property type="evidence" value="ECO:0007669"/>
    <property type="project" value="InterPro"/>
</dbReference>
<gene>
    <name evidence="3" type="ORF">HNQ81_000174</name>
</gene>
<accession>A0A840UJF1</accession>
<dbReference type="Gene3D" id="3.40.1170.60">
    <property type="match status" value="1"/>
</dbReference>
<comment type="caution">
    <text evidence="3">The sequence shown here is derived from an EMBL/GenBank/DDBJ whole genome shotgun (WGS) entry which is preliminary data.</text>
</comment>
<keyword evidence="3" id="KW-0808">Transferase</keyword>
<dbReference type="Proteomes" id="UP000539642">
    <property type="component" value="Unassembled WGS sequence"/>
</dbReference>
<dbReference type="GO" id="GO:0042276">
    <property type="term" value="P:error-prone translesion synthesis"/>
    <property type="evidence" value="ECO:0007669"/>
    <property type="project" value="TreeGrafter"/>
</dbReference>
<dbReference type="PANTHER" id="PTHR11076:SF33">
    <property type="entry name" value="DNA POLYMERASE KAPPA"/>
    <property type="match status" value="1"/>
</dbReference>
<dbReference type="EMBL" id="JACHEO010000001">
    <property type="protein sequence ID" value="MBB5346467.1"/>
    <property type="molecule type" value="Genomic_DNA"/>
</dbReference>
<dbReference type="GO" id="GO:0003887">
    <property type="term" value="F:DNA-directed DNA polymerase activity"/>
    <property type="evidence" value="ECO:0007669"/>
    <property type="project" value="UniProtKB-KW"/>
</dbReference>
<dbReference type="EC" id="2.7.7.7" evidence="3"/>
<feature type="domain" description="UmuC" evidence="2">
    <location>
        <begin position="7"/>
        <end position="189"/>
    </location>
</feature>
<dbReference type="Pfam" id="PF00817">
    <property type="entry name" value="IMS"/>
    <property type="match status" value="1"/>
</dbReference>
<dbReference type="SUPFAM" id="SSF56672">
    <property type="entry name" value="DNA/RNA polymerases"/>
    <property type="match status" value="1"/>
</dbReference>
<dbReference type="AlphaFoldDB" id="A0A840UJF1"/>
<evidence type="ECO:0000313" key="4">
    <source>
        <dbReference type="Proteomes" id="UP000539642"/>
    </source>
</evidence>
<reference evidence="3 4" key="1">
    <citation type="submission" date="2020-08" db="EMBL/GenBank/DDBJ databases">
        <title>Genomic Encyclopedia of Type Strains, Phase IV (KMG-IV): sequencing the most valuable type-strain genomes for metagenomic binning, comparative biology and taxonomic classification.</title>
        <authorList>
            <person name="Goeker M."/>
        </authorList>
    </citation>
    <scope>NUCLEOTIDE SEQUENCE [LARGE SCALE GENOMIC DNA]</scope>
    <source>
        <strain evidence="3 4">DSM 28570</strain>
    </source>
</reference>
<dbReference type="InterPro" id="IPR001126">
    <property type="entry name" value="UmuC"/>
</dbReference>
<dbReference type="GO" id="GO:0009432">
    <property type="term" value="P:SOS response"/>
    <property type="evidence" value="ECO:0007669"/>
    <property type="project" value="TreeGrafter"/>
</dbReference>
<dbReference type="Gene3D" id="1.10.150.20">
    <property type="entry name" value="5' to 3' exonuclease, C-terminal subdomain"/>
    <property type="match status" value="1"/>
</dbReference>
<dbReference type="PROSITE" id="PS50173">
    <property type="entry name" value="UMUC"/>
    <property type="match status" value="1"/>
</dbReference>
<protein>
    <submittedName>
        <fullName evidence="3">DNA polymerase-4</fullName>
        <ecNumber evidence="3">2.7.7.7</ecNumber>
    </submittedName>
</protein>
<dbReference type="Pfam" id="PF11799">
    <property type="entry name" value="IMS_C"/>
    <property type="match status" value="1"/>
</dbReference>
<evidence type="ECO:0000259" key="2">
    <source>
        <dbReference type="PROSITE" id="PS50173"/>
    </source>
</evidence>
<dbReference type="GO" id="GO:0005829">
    <property type="term" value="C:cytosol"/>
    <property type="evidence" value="ECO:0007669"/>
    <property type="project" value="TreeGrafter"/>
</dbReference>
<name>A0A840UJF1_9BACT</name>
<dbReference type="InterPro" id="IPR036775">
    <property type="entry name" value="DNA_pol_Y-fam_lit_finger_sf"/>
</dbReference>
<dbReference type="InterPro" id="IPR017961">
    <property type="entry name" value="DNA_pol_Y-fam_little_finger"/>
</dbReference>
<dbReference type="RefSeq" id="WP_183347347.1">
    <property type="nucleotide sequence ID" value="NZ_JACHEO010000001.1"/>
</dbReference>
<dbReference type="InterPro" id="IPR043128">
    <property type="entry name" value="Rev_trsase/Diguanyl_cyclase"/>
</dbReference>
<dbReference type="InterPro" id="IPR050116">
    <property type="entry name" value="DNA_polymerase-Y"/>
</dbReference>
<dbReference type="Gene3D" id="3.30.70.270">
    <property type="match status" value="1"/>
</dbReference>
<dbReference type="Gene3D" id="3.30.1490.100">
    <property type="entry name" value="DNA polymerase, Y-family, little finger domain"/>
    <property type="match status" value="1"/>
</dbReference>
<dbReference type="PANTHER" id="PTHR11076">
    <property type="entry name" value="DNA REPAIR POLYMERASE UMUC / TRANSFERASE FAMILY MEMBER"/>
    <property type="match status" value="1"/>
</dbReference>
<dbReference type="SUPFAM" id="SSF100879">
    <property type="entry name" value="Lesion bypass DNA polymerase (Y-family), little finger domain"/>
    <property type="match status" value="1"/>
</dbReference>
<keyword evidence="3" id="KW-0548">Nucleotidyltransferase</keyword>
<dbReference type="InterPro" id="IPR043502">
    <property type="entry name" value="DNA/RNA_pol_sf"/>
</dbReference>
<organism evidence="3 4">
    <name type="scientific">Desulfoprunum benzoelyticum</name>
    <dbReference type="NCBI Taxonomy" id="1506996"/>
    <lineage>
        <taxon>Bacteria</taxon>
        <taxon>Pseudomonadati</taxon>
        <taxon>Thermodesulfobacteriota</taxon>
        <taxon>Desulfobulbia</taxon>
        <taxon>Desulfobulbales</taxon>
        <taxon>Desulfobulbaceae</taxon>
        <taxon>Desulfoprunum</taxon>
    </lineage>
</organism>
<proteinExistence type="inferred from homology"/>